<dbReference type="EMBL" id="ML769423">
    <property type="protein sequence ID" value="KAE9403618.1"/>
    <property type="molecule type" value="Genomic_DNA"/>
</dbReference>
<dbReference type="AlphaFoldDB" id="A0A6A4I2G6"/>
<proteinExistence type="predicted"/>
<feature type="non-terminal residue" evidence="1">
    <location>
        <position position="78"/>
    </location>
</feature>
<accession>A0A6A4I2G6</accession>
<organism evidence="1 2">
    <name type="scientific">Gymnopus androsaceus JB14</name>
    <dbReference type="NCBI Taxonomy" id="1447944"/>
    <lineage>
        <taxon>Eukaryota</taxon>
        <taxon>Fungi</taxon>
        <taxon>Dikarya</taxon>
        <taxon>Basidiomycota</taxon>
        <taxon>Agaricomycotina</taxon>
        <taxon>Agaricomycetes</taxon>
        <taxon>Agaricomycetidae</taxon>
        <taxon>Agaricales</taxon>
        <taxon>Marasmiineae</taxon>
        <taxon>Omphalotaceae</taxon>
        <taxon>Gymnopus</taxon>
    </lineage>
</organism>
<protein>
    <submittedName>
        <fullName evidence="1">Uncharacterized protein</fullName>
    </submittedName>
</protein>
<reference evidence="1" key="1">
    <citation type="journal article" date="2019" name="Environ. Microbiol.">
        <title>Fungal ecological strategies reflected in gene transcription - a case study of two litter decomposers.</title>
        <authorList>
            <person name="Barbi F."/>
            <person name="Kohler A."/>
            <person name="Barry K."/>
            <person name="Baskaran P."/>
            <person name="Daum C."/>
            <person name="Fauchery L."/>
            <person name="Ihrmark K."/>
            <person name="Kuo A."/>
            <person name="LaButti K."/>
            <person name="Lipzen A."/>
            <person name="Morin E."/>
            <person name="Grigoriev I.V."/>
            <person name="Henrissat B."/>
            <person name="Lindahl B."/>
            <person name="Martin F."/>
        </authorList>
    </citation>
    <scope>NUCLEOTIDE SEQUENCE</scope>
    <source>
        <strain evidence="1">JB14</strain>
    </source>
</reference>
<evidence type="ECO:0000313" key="1">
    <source>
        <dbReference type="EMBL" id="KAE9403618.1"/>
    </source>
</evidence>
<gene>
    <name evidence="1" type="ORF">BT96DRAFT_480277</name>
</gene>
<keyword evidence="2" id="KW-1185">Reference proteome</keyword>
<name>A0A6A4I2G6_9AGAR</name>
<dbReference type="Proteomes" id="UP000799118">
    <property type="component" value="Unassembled WGS sequence"/>
</dbReference>
<evidence type="ECO:0000313" key="2">
    <source>
        <dbReference type="Proteomes" id="UP000799118"/>
    </source>
</evidence>
<sequence>MDDKLLGLLANTEVTGVYFPIQLCKNCLTKTSPSTYSYCYYCIVYTYPVSMIIYVSYLRLYIVIVYTSSLVISNTHTS</sequence>